<comment type="similarity">
    <text evidence="10">Belongs to the sterol desaturase family. TMEM195 subfamily.</text>
</comment>
<comment type="caution">
    <text evidence="17">The sequence shown here is derived from an EMBL/GenBank/DDBJ whole genome shotgun (WGS) entry which is preliminary data.</text>
</comment>
<feature type="transmembrane region" description="Helical" evidence="14">
    <location>
        <begin position="34"/>
        <end position="53"/>
    </location>
</feature>
<evidence type="ECO:0000256" key="4">
    <source>
        <dbReference type="ARBA" id="ARBA00022824"/>
    </source>
</evidence>
<dbReference type="GO" id="GO:0005789">
    <property type="term" value="C:endoplasmic reticulum membrane"/>
    <property type="evidence" value="ECO:0007669"/>
    <property type="project" value="UniProtKB-SubCell"/>
</dbReference>
<keyword evidence="4" id="KW-0256">Endoplasmic reticulum</keyword>
<evidence type="ECO:0000256" key="5">
    <source>
        <dbReference type="ARBA" id="ARBA00022989"/>
    </source>
</evidence>
<accession>A0A9Q0LZT8</accession>
<evidence type="ECO:0000256" key="11">
    <source>
        <dbReference type="ARBA" id="ARBA00039026"/>
    </source>
</evidence>
<dbReference type="Pfam" id="PF04116">
    <property type="entry name" value="FA_hydroxylase"/>
    <property type="match status" value="1"/>
</dbReference>
<feature type="transmembrane region" description="Helical" evidence="14">
    <location>
        <begin position="494"/>
        <end position="514"/>
    </location>
</feature>
<gene>
    <name evidence="17" type="ORF">RDWZM_008660</name>
</gene>
<protein>
    <recommendedName>
        <fullName evidence="12">Alkylglycerol monooxygenase</fullName>
        <ecNumber evidence="11">1.14.16.5</ecNumber>
    </recommendedName>
</protein>
<dbReference type="PANTHER" id="PTHR21624">
    <property type="entry name" value="STEROL DESATURASE-RELATED PROTEIN"/>
    <property type="match status" value="1"/>
</dbReference>
<evidence type="ECO:0000256" key="2">
    <source>
        <dbReference type="ARBA" id="ARBA00004477"/>
    </source>
</evidence>
<evidence type="ECO:0000256" key="1">
    <source>
        <dbReference type="ARBA" id="ARBA00001962"/>
    </source>
</evidence>
<proteinExistence type="inferred from homology"/>
<evidence type="ECO:0000313" key="17">
    <source>
        <dbReference type="EMBL" id="KAJ6217503.1"/>
    </source>
</evidence>
<evidence type="ECO:0000259" key="15">
    <source>
        <dbReference type="Pfam" id="PF04116"/>
    </source>
</evidence>
<keyword evidence="3 14" id="KW-0812">Transmembrane</keyword>
<dbReference type="Pfam" id="PF24858">
    <property type="entry name" value="AGMP_C"/>
    <property type="match status" value="1"/>
</dbReference>
<dbReference type="OMA" id="YIITDHP"/>
<dbReference type="GO" id="GO:0008610">
    <property type="term" value="P:lipid biosynthetic process"/>
    <property type="evidence" value="ECO:0007669"/>
    <property type="project" value="InterPro"/>
</dbReference>
<evidence type="ECO:0000256" key="8">
    <source>
        <dbReference type="ARBA" id="ARBA00023098"/>
    </source>
</evidence>
<feature type="transmembrane region" description="Helical" evidence="14">
    <location>
        <begin position="65"/>
        <end position="86"/>
    </location>
</feature>
<evidence type="ECO:0000259" key="16">
    <source>
        <dbReference type="Pfam" id="PF24858"/>
    </source>
</evidence>
<dbReference type="InterPro" id="IPR056853">
    <property type="entry name" value="AGMP_C"/>
</dbReference>
<dbReference type="InterPro" id="IPR051689">
    <property type="entry name" value="Sterol_desaturase/TMEM195"/>
</dbReference>
<evidence type="ECO:0000256" key="14">
    <source>
        <dbReference type="SAM" id="Phobius"/>
    </source>
</evidence>
<keyword evidence="5 14" id="KW-1133">Transmembrane helix</keyword>
<comment type="subcellular location">
    <subcellularLocation>
        <location evidence="2">Endoplasmic reticulum membrane</location>
        <topology evidence="2">Multi-pass membrane protein</topology>
    </subcellularLocation>
</comment>
<keyword evidence="8" id="KW-0443">Lipid metabolism</keyword>
<evidence type="ECO:0000313" key="18">
    <source>
        <dbReference type="Proteomes" id="UP001142055"/>
    </source>
</evidence>
<dbReference type="Proteomes" id="UP001142055">
    <property type="component" value="Chromosome 3"/>
</dbReference>
<dbReference type="EC" id="1.14.16.5" evidence="11"/>
<name>A0A9Q0LZT8_BLOTA</name>
<evidence type="ECO:0000256" key="9">
    <source>
        <dbReference type="ARBA" id="ARBA00023136"/>
    </source>
</evidence>
<feature type="domain" description="Alkylglycerol monooxygenase C-terminal" evidence="16">
    <location>
        <begin position="333"/>
        <end position="403"/>
    </location>
</feature>
<dbReference type="GO" id="GO:0005506">
    <property type="term" value="F:iron ion binding"/>
    <property type="evidence" value="ECO:0007669"/>
    <property type="project" value="InterPro"/>
</dbReference>
<feature type="transmembrane region" description="Helical" evidence="14">
    <location>
        <begin position="392"/>
        <end position="409"/>
    </location>
</feature>
<evidence type="ECO:0000256" key="10">
    <source>
        <dbReference type="ARBA" id="ARBA00038190"/>
    </source>
</evidence>
<keyword evidence="18" id="KW-1185">Reference proteome</keyword>
<evidence type="ECO:0000256" key="3">
    <source>
        <dbReference type="ARBA" id="ARBA00022692"/>
    </source>
</evidence>
<dbReference type="GO" id="GO:0006643">
    <property type="term" value="P:membrane lipid metabolic process"/>
    <property type="evidence" value="ECO:0007669"/>
    <property type="project" value="TreeGrafter"/>
</dbReference>
<feature type="domain" description="Fatty acid hydroxylase" evidence="15">
    <location>
        <begin position="110"/>
        <end position="241"/>
    </location>
</feature>
<keyword evidence="9 14" id="KW-0472">Membrane</keyword>
<dbReference type="GO" id="GO:0050479">
    <property type="term" value="F:glyceryl-ether monooxygenase activity"/>
    <property type="evidence" value="ECO:0007669"/>
    <property type="project" value="UniProtKB-EC"/>
</dbReference>
<dbReference type="AlphaFoldDB" id="A0A9Q0LZT8"/>
<evidence type="ECO:0000256" key="7">
    <source>
        <dbReference type="ARBA" id="ARBA00023004"/>
    </source>
</evidence>
<keyword evidence="7" id="KW-0408">Iron</keyword>
<evidence type="ECO:0000256" key="13">
    <source>
        <dbReference type="ARBA" id="ARBA00047556"/>
    </source>
</evidence>
<comment type="cofactor">
    <cofactor evidence="1">
        <name>Fe cation</name>
        <dbReference type="ChEBI" id="CHEBI:24875"/>
    </cofactor>
</comment>
<dbReference type="EMBL" id="JAPWDV010000003">
    <property type="protein sequence ID" value="KAJ6217503.1"/>
    <property type="molecule type" value="Genomic_DNA"/>
</dbReference>
<feature type="transmembrane region" description="Helical" evidence="14">
    <location>
        <begin position="421"/>
        <end position="445"/>
    </location>
</feature>
<evidence type="ECO:0000256" key="6">
    <source>
        <dbReference type="ARBA" id="ARBA00023002"/>
    </source>
</evidence>
<feature type="transmembrane region" description="Helical" evidence="14">
    <location>
        <begin position="362"/>
        <end position="380"/>
    </location>
</feature>
<keyword evidence="6" id="KW-0560">Oxidoreductase</keyword>
<sequence>MFHGMLEQLGWMFYYIKPNSSLYMSVDDVPNYEVQIFPIFGVLMMIEQAIRFFQRKRFSRLSDVVVNVGAGLVFVAVRVMLLGIIMKLFYFMYDNYRIIDLPKHCVSTWFLSLLLVEFVYYWVHRSLHEINIFWASHQFHHNAVEIDISTTLRDTVVDLVIYEFFPTPLALIIPPPILLVHMQFSLIYQVWLHTEVVTHLGPIEYLVNTPRQHRVHHGKNPYCIDKNYGALIMIWDRVFGTYQAEEEKILFGTTARQYETFDSLTLQFYYYYETVWMKFKKMDNWPDKMKALFYGPGWEPGKPRTGLLSDIPKVDPYAQIERYDCEISFWQSFYVLIHSFLVAFGFYIITDHPLVRNSPLNALYIMLYVLFALTSFGTIFDRRSIAPLVESFRCLMFFPFDSYIISSWMEQLSPPSHLNGFIHLLLDLIRLFHVASIGIWIFLWYRTCVRSNSSKADLFASMDKATLLKEDKCISACAYSNNINVINQRRPWHYAIYAVSITLSLSLMWFVFALRFDECNQIFKYQPSNNIEL</sequence>
<dbReference type="InterPro" id="IPR006694">
    <property type="entry name" value="Fatty_acid_hydroxylase"/>
</dbReference>
<dbReference type="PANTHER" id="PTHR21624:SF1">
    <property type="entry name" value="ALKYLGLYCEROL MONOOXYGENASE"/>
    <property type="match status" value="1"/>
</dbReference>
<feature type="transmembrane region" description="Helical" evidence="14">
    <location>
        <begin position="106"/>
        <end position="123"/>
    </location>
</feature>
<organism evidence="17 18">
    <name type="scientific">Blomia tropicalis</name>
    <name type="common">Mite</name>
    <dbReference type="NCBI Taxonomy" id="40697"/>
    <lineage>
        <taxon>Eukaryota</taxon>
        <taxon>Metazoa</taxon>
        <taxon>Ecdysozoa</taxon>
        <taxon>Arthropoda</taxon>
        <taxon>Chelicerata</taxon>
        <taxon>Arachnida</taxon>
        <taxon>Acari</taxon>
        <taxon>Acariformes</taxon>
        <taxon>Sarcoptiformes</taxon>
        <taxon>Astigmata</taxon>
        <taxon>Glycyphagoidea</taxon>
        <taxon>Echimyopodidae</taxon>
        <taxon>Blomia</taxon>
    </lineage>
</organism>
<feature type="transmembrane region" description="Helical" evidence="14">
    <location>
        <begin position="332"/>
        <end position="350"/>
    </location>
</feature>
<evidence type="ECO:0000256" key="12">
    <source>
        <dbReference type="ARBA" id="ARBA00040992"/>
    </source>
</evidence>
<comment type="catalytic activity">
    <reaction evidence="13">
        <text>1-O-(1,2-saturated-alkyl)-sn-glycerol + (6R)-L-erythro-5,6,7,8-tetrahydrobiopterin + O2 = a 1-(1-hydroxyalkyl)-sn-glycerol + (6R)-L-erythro-6,7-dihydrobiopterin + H2O</text>
        <dbReference type="Rhea" id="RHEA:36255"/>
        <dbReference type="ChEBI" id="CHEBI:15377"/>
        <dbReference type="ChEBI" id="CHEBI:15379"/>
        <dbReference type="ChEBI" id="CHEBI:43120"/>
        <dbReference type="ChEBI" id="CHEBI:59560"/>
        <dbReference type="ChEBI" id="CHEBI:73418"/>
        <dbReference type="ChEBI" id="CHEBI:83957"/>
        <dbReference type="EC" id="1.14.16.5"/>
    </reaction>
</comment>
<reference evidence="17" key="1">
    <citation type="submission" date="2022-12" db="EMBL/GenBank/DDBJ databases">
        <title>Genome assemblies of Blomia tropicalis.</title>
        <authorList>
            <person name="Cui Y."/>
        </authorList>
    </citation>
    <scope>NUCLEOTIDE SEQUENCE</scope>
    <source>
        <tissue evidence="17">Adult mites</tissue>
    </source>
</reference>